<accession>A0A0J6IBD0</accession>
<name>A0A0J6IBD0_COCPO</name>
<protein>
    <recommendedName>
        <fullName evidence="3">Fungal-type protein kinase domain-containing protein</fullName>
    </recommendedName>
</protein>
<dbReference type="OrthoDB" id="5584477at2759"/>
<evidence type="ECO:0000313" key="2">
    <source>
        <dbReference type="Proteomes" id="UP000054567"/>
    </source>
</evidence>
<reference evidence="2" key="2">
    <citation type="journal article" date="2009" name="Genome Res.">
        <title>Comparative genomic analyses of the human fungal pathogens Coccidioides and their relatives.</title>
        <authorList>
            <person name="Sharpton T.J."/>
            <person name="Stajich J.E."/>
            <person name="Rounsley S.D."/>
            <person name="Gardner M.J."/>
            <person name="Wortman J.R."/>
            <person name="Jordar V.S."/>
            <person name="Maiti R."/>
            <person name="Kodira C.D."/>
            <person name="Neafsey D.E."/>
            <person name="Zeng Q."/>
            <person name="Hung C.-Y."/>
            <person name="McMahan C."/>
            <person name="Muszewska A."/>
            <person name="Grynberg M."/>
            <person name="Mandel M.A."/>
            <person name="Kellner E.M."/>
            <person name="Barker B.M."/>
            <person name="Galgiani J.N."/>
            <person name="Orbach M.J."/>
            <person name="Kirkland T.N."/>
            <person name="Cole G.T."/>
            <person name="Henn M.R."/>
            <person name="Birren B.W."/>
            <person name="Taylor J.W."/>
        </authorList>
    </citation>
    <scope>NUCLEOTIDE SEQUENCE [LARGE SCALE GENOMIC DNA]</scope>
    <source>
        <strain evidence="2">RMSCC 3488</strain>
    </source>
</reference>
<dbReference type="PANTHER" id="PTHR38248:SF2">
    <property type="entry name" value="FUNK1 11"/>
    <property type="match status" value="1"/>
</dbReference>
<gene>
    <name evidence="1" type="ORF">CPAG_05280</name>
</gene>
<reference evidence="2" key="3">
    <citation type="journal article" date="2010" name="Genome Res.">
        <title>Population genomic sequencing of Coccidioides fungi reveals recent hybridization and transposon control.</title>
        <authorList>
            <person name="Neafsey D.E."/>
            <person name="Barker B.M."/>
            <person name="Sharpton T.J."/>
            <person name="Stajich J.E."/>
            <person name="Park D.J."/>
            <person name="Whiston E."/>
            <person name="Hung C.-Y."/>
            <person name="McMahan C."/>
            <person name="White J."/>
            <person name="Sykes S."/>
            <person name="Heiman D."/>
            <person name="Young S."/>
            <person name="Zeng Q."/>
            <person name="Abouelleil A."/>
            <person name="Aftuck L."/>
            <person name="Bessette D."/>
            <person name="Brown A."/>
            <person name="FitzGerald M."/>
            <person name="Lui A."/>
            <person name="Macdonald J.P."/>
            <person name="Priest M."/>
            <person name="Orbach M.J."/>
            <person name="Galgiani J.N."/>
            <person name="Kirkland T.N."/>
            <person name="Cole G.T."/>
            <person name="Birren B.W."/>
            <person name="Henn M.R."/>
            <person name="Taylor J.W."/>
            <person name="Rounsley S.D."/>
        </authorList>
    </citation>
    <scope>NUCLEOTIDE SEQUENCE [LARGE SCALE GENOMIC DNA]</scope>
    <source>
        <strain evidence="2">RMSCC 3488</strain>
    </source>
</reference>
<dbReference type="AlphaFoldDB" id="A0A0J6IBD0"/>
<sequence length="235" mass="27065">MPLVHNTSSFANSTEYQKHVDTVLKEELRDLHADIPNFFEAYFGDITGLDSTARAVLDKCREGDSPLYTEDKGWKNWPETAVKKKVLKWLADVIRNLMEFTEAHNSTQKISWRPLAQPSQSLKGSGLKQKLDISFVDDLNATITSKCHWSQIIVLGELKCNPTYDCLSSAWLDLGRSTNPVKLVLEQLDIDITKFAEKFTPFTIWKLANIHSEEQPFFHIIQQHKWEAKWIVLFN</sequence>
<dbReference type="PANTHER" id="PTHR38248">
    <property type="entry name" value="FUNK1 6"/>
    <property type="match status" value="1"/>
</dbReference>
<evidence type="ECO:0000313" key="1">
    <source>
        <dbReference type="EMBL" id="KMM68957.1"/>
    </source>
</evidence>
<dbReference type="Proteomes" id="UP000054567">
    <property type="component" value="Unassembled WGS sequence"/>
</dbReference>
<reference evidence="1 2" key="1">
    <citation type="submission" date="2007-06" db="EMBL/GenBank/DDBJ databases">
        <title>The Genome Sequence of Coccidioides posadasii RMSCC_3488.</title>
        <authorList>
            <consortium name="Coccidioides Genome Resources Consortium"/>
            <consortium name="The Broad Institute Genome Sequencing Platform"/>
            <person name="Henn M.R."/>
            <person name="Sykes S."/>
            <person name="Young S."/>
            <person name="Jaffe D."/>
            <person name="Berlin A."/>
            <person name="Alvarez P."/>
            <person name="Butler J."/>
            <person name="Gnerre S."/>
            <person name="Grabherr M."/>
            <person name="Mauceli E."/>
            <person name="Brockman W."/>
            <person name="Kodira C."/>
            <person name="Alvarado L."/>
            <person name="Zeng Q."/>
            <person name="Crawford M."/>
            <person name="Antoine C."/>
            <person name="Devon K."/>
            <person name="Galgiani J."/>
            <person name="Orsborn K."/>
            <person name="Lewis M.L."/>
            <person name="Nusbaum C."/>
            <person name="Galagan J."/>
            <person name="Birren B."/>
        </authorList>
    </citation>
    <scope>NUCLEOTIDE SEQUENCE [LARGE SCALE GENOMIC DNA]</scope>
    <source>
        <strain evidence="1 2">RMSCC 3488</strain>
    </source>
</reference>
<evidence type="ECO:0008006" key="3">
    <source>
        <dbReference type="Google" id="ProtNLM"/>
    </source>
</evidence>
<dbReference type="EMBL" id="DS268111">
    <property type="protein sequence ID" value="KMM68957.1"/>
    <property type="molecule type" value="Genomic_DNA"/>
</dbReference>
<dbReference type="VEuPathDB" id="FungiDB:CPAG_05280"/>
<proteinExistence type="predicted"/>
<organism evidence="1 2">
    <name type="scientific">Coccidioides posadasii RMSCC 3488</name>
    <dbReference type="NCBI Taxonomy" id="454284"/>
    <lineage>
        <taxon>Eukaryota</taxon>
        <taxon>Fungi</taxon>
        <taxon>Dikarya</taxon>
        <taxon>Ascomycota</taxon>
        <taxon>Pezizomycotina</taxon>
        <taxon>Eurotiomycetes</taxon>
        <taxon>Eurotiomycetidae</taxon>
        <taxon>Onygenales</taxon>
        <taxon>Onygenaceae</taxon>
        <taxon>Coccidioides</taxon>
    </lineage>
</organism>